<dbReference type="Proteomes" id="UP000198856">
    <property type="component" value="Unassembled WGS sequence"/>
</dbReference>
<dbReference type="EMBL" id="FNFC01000010">
    <property type="protein sequence ID" value="SDJ84084.1"/>
    <property type="molecule type" value="Genomic_DNA"/>
</dbReference>
<dbReference type="STRING" id="890420.SAMN05216226_11046"/>
<proteinExistence type="predicted"/>
<evidence type="ECO:0000313" key="1">
    <source>
        <dbReference type="EMBL" id="SDJ84084.1"/>
    </source>
</evidence>
<sequence length="38" mass="4320">MDDVGGRLRDCPDCGRTFNKHINSRCPACETELDDDYT</sequence>
<accession>A0A1G8X0W7</accession>
<name>A0A1G8X0W7_9EURY</name>
<evidence type="ECO:0008006" key="3">
    <source>
        <dbReference type="Google" id="ProtNLM"/>
    </source>
</evidence>
<keyword evidence="2" id="KW-1185">Reference proteome</keyword>
<protein>
    <recommendedName>
        <fullName evidence="3">Small CPxCG-related zinc finger protein</fullName>
    </recommendedName>
</protein>
<reference evidence="1 2" key="1">
    <citation type="submission" date="2016-10" db="EMBL/GenBank/DDBJ databases">
        <authorList>
            <person name="de Groot N.N."/>
        </authorList>
    </citation>
    <scope>NUCLEOTIDE SEQUENCE [LARGE SCALE GENOMIC DNA]</scope>
    <source>
        <strain evidence="1 2">IBRC-M10015</strain>
    </source>
</reference>
<organism evidence="1 2">
    <name type="scientific">Halovenus aranensis</name>
    <dbReference type="NCBI Taxonomy" id="890420"/>
    <lineage>
        <taxon>Archaea</taxon>
        <taxon>Methanobacteriati</taxon>
        <taxon>Methanobacteriota</taxon>
        <taxon>Stenosarchaea group</taxon>
        <taxon>Halobacteria</taxon>
        <taxon>Halobacteriales</taxon>
        <taxon>Haloarculaceae</taxon>
        <taxon>Halovenus</taxon>
    </lineage>
</organism>
<evidence type="ECO:0000313" key="2">
    <source>
        <dbReference type="Proteomes" id="UP000198856"/>
    </source>
</evidence>
<gene>
    <name evidence="1" type="ORF">SAMN05216226_11046</name>
</gene>
<dbReference type="AlphaFoldDB" id="A0A1G8X0W7"/>